<evidence type="ECO:0000313" key="2">
    <source>
        <dbReference type="Proteomes" id="UP000295568"/>
    </source>
</evidence>
<proteinExistence type="predicted"/>
<accession>A0A482JKT5</accession>
<dbReference type="Proteomes" id="UP000295568">
    <property type="component" value="Segment"/>
</dbReference>
<gene>
    <name evidence="1" type="primary">148</name>
    <name evidence="1" type="ORF">SEA_BRUTONGASTER_148</name>
</gene>
<organism evidence="1 2">
    <name type="scientific">Gordonia phage BrutonGaster</name>
    <dbReference type="NCBI Taxonomy" id="2530116"/>
    <lineage>
        <taxon>Viruses</taxon>
        <taxon>Duplodnaviria</taxon>
        <taxon>Heunggongvirae</taxon>
        <taxon>Uroviricota</taxon>
        <taxon>Caudoviricetes</taxon>
        <taxon>Oneupvirus</taxon>
        <taxon>Oneupvirus brutongaster</taxon>
    </lineage>
</organism>
<evidence type="ECO:0000313" key="1">
    <source>
        <dbReference type="EMBL" id="QBP33362.1"/>
    </source>
</evidence>
<reference evidence="1 2" key="1">
    <citation type="submission" date="2019-02" db="EMBL/GenBank/DDBJ databases">
        <authorList>
            <person name="Rowley M."/>
            <person name="Stucki C."/>
            <person name="Ghiringhelli B."/>
            <person name="Naegele L."/>
            <person name="Emmons C.B."/>
            <person name="Slowan-Pomeroy T."/>
            <person name="Briggs L.A."/>
            <person name="Garlena R.A."/>
            <person name="Russell D.A."/>
            <person name="Pope W.H."/>
            <person name="Molloy S.D."/>
            <person name="Jacobs-Sera D."/>
            <person name="Hatfull G.F."/>
        </authorList>
    </citation>
    <scope>NUCLEOTIDE SEQUENCE [LARGE SCALE GENOMIC DNA]</scope>
</reference>
<dbReference type="RefSeq" id="YP_009820662.1">
    <property type="nucleotide sequence ID" value="NC_048169.1"/>
</dbReference>
<protein>
    <submittedName>
        <fullName evidence="1">Uncharacterized protein</fullName>
    </submittedName>
</protein>
<name>A0A482JKT5_9CAUD</name>
<dbReference type="GeneID" id="55012103"/>
<dbReference type="EMBL" id="MK524501">
    <property type="protein sequence ID" value="QBP33362.1"/>
    <property type="molecule type" value="Genomic_DNA"/>
</dbReference>
<sequence>MTTYMSLVPFDPWTRLRLIVSADLGEALAEFSQSVGYTEQDTRDTPEFCNLAARLDF</sequence>
<keyword evidence="2" id="KW-1185">Reference proteome</keyword>
<dbReference type="KEGG" id="vg:55012103"/>